<dbReference type="PANTHER" id="PTHR30537:SF10">
    <property type="entry name" value="TRANSCRIPTIONAL REGULATOR-RELATED"/>
    <property type="match status" value="1"/>
</dbReference>
<comment type="similarity">
    <text evidence="1">Belongs to the LysR transcriptional regulatory family.</text>
</comment>
<dbReference type="InterPro" id="IPR036390">
    <property type="entry name" value="WH_DNA-bd_sf"/>
</dbReference>
<organism evidence="6 7">
    <name type="scientific">Pokkaliibacter plantistimulans</name>
    <dbReference type="NCBI Taxonomy" id="1635171"/>
    <lineage>
        <taxon>Bacteria</taxon>
        <taxon>Pseudomonadati</taxon>
        <taxon>Pseudomonadota</taxon>
        <taxon>Gammaproteobacteria</taxon>
        <taxon>Oceanospirillales</taxon>
        <taxon>Balneatrichaceae</taxon>
        <taxon>Pokkaliibacter</taxon>
    </lineage>
</organism>
<dbReference type="SUPFAM" id="SSF46785">
    <property type="entry name" value="Winged helix' DNA-binding domain"/>
    <property type="match status" value="1"/>
</dbReference>
<dbReference type="Gene3D" id="3.40.190.290">
    <property type="match status" value="1"/>
</dbReference>
<evidence type="ECO:0000256" key="3">
    <source>
        <dbReference type="ARBA" id="ARBA00023125"/>
    </source>
</evidence>
<keyword evidence="4" id="KW-0804">Transcription</keyword>
<dbReference type="Pfam" id="PF00126">
    <property type="entry name" value="HTH_1"/>
    <property type="match status" value="1"/>
</dbReference>
<evidence type="ECO:0000256" key="2">
    <source>
        <dbReference type="ARBA" id="ARBA00023015"/>
    </source>
</evidence>
<dbReference type="Gene3D" id="1.10.10.10">
    <property type="entry name" value="Winged helix-like DNA-binding domain superfamily/Winged helix DNA-binding domain"/>
    <property type="match status" value="1"/>
</dbReference>
<dbReference type="Pfam" id="PF03466">
    <property type="entry name" value="LysR_substrate"/>
    <property type="match status" value="1"/>
</dbReference>
<dbReference type="EMBL" id="LAPT01000061">
    <property type="protein sequence ID" value="PXF30872.1"/>
    <property type="molecule type" value="Genomic_DNA"/>
</dbReference>
<dbReference type="InterPro" id="IPR058163">
    <property type="entry name" value="LysR-type_TF_proteobact-type"/>
</dbReference>
<evidence type="ECO:0000313" key="6">
    <source>
        <dbReference type="EMBL" id="PXF30872.1"/>
    </source>
</evidence>
<evidence type="ECO:0000256" key="4">
    <source>
        <dbReference type="ARBA" id="ARBA00023163"/>
    </source>
</evidence>
<sequence>MEKWFGLNEFVALAETGSFTAAAERLSTSTANISRRLHALEKHLGLRLVERTTRHVALTELGRIYYQRCRPLLDSLDEAQRTLIDLQHSPSGKLRLTCAVAYGERHIAPLVNDFAQRYPELQIELHLSNRVVDIIDEGYDLAIRLGHLPESSLVARRLAPRDMYVCASPDYLARYGAPHSLDELLQHHCLVGTQDTWAFEEQKRTRLLRVEGRIHCNNGHAILDAALKGLGICQLPDFYVTPYLASGQLCELLPQFRQRDTAVWAVMSSNRYTSRKVRLLVDFLDQELKARLPAAYLQGNQP</sequence>
<dbReference type="SUPFAM" id="SSF53850">
    <property type="entry name" value="Periplasmic binding protein-like II"/>
    <property type="match status" value="1"/>
</dbReference>
<accession>A0ABX5LXF6</accession>
<dbReference type="InterPro" id="IPR000847">
    <property type="entry name" value="LysR_HTH_N"/>
</dbReference>
<reference evidence="6 7" key="1">
    <citation type="submission" date="2015-03" db="EMBL/GenBank/DDBJ databases">
        <authorList>
            <person name="Krishnan R."/>
            <person name="Midha S."/>
            <person name="Patil P.B."/>
            <person name="Rameshkumar N."/>
        </authorList>
    </citation>
    <scope>NUCLEOTIDE SEQUENCE [LARGE SCALE GENOMIC DNA]</scope>
    <source>
        <strain evidence="6 7">L1E11</strain>
    </source>
</reference>
<proteinExistence type="inferred from homology"/>
<evidence type="ECO:0000259" key="5">
    <source>
        <dbReference type="PROSITE" id="PS50931"/>
    </source>
</evidence>
<keyword evidence="2" id="KW-0805">Transcription regulation</keyword>
<gene>
    <name evidence="6" type="ORF">WH50_12950</name>
</gene>
<evidence type="ECO:0000256" key="1">
    <source>
        <dbReference type="ARBA" id="ARBA00009437"/>
    </source>
</evidence>
<keyword evidence="3" id="KW-0238">DNA-binding</keyword>
<protein>
    <submittedName>
        <fullName evidence="6">LysR family transcriptional regulator</fullName>
    </submittedName>
</protein>
<dbReference type="RefSeq" id="WP_110187705.1">
    <property type="nucleotide sequence ID" value="NZ_CP177354.1"/>
</dbReference>
<evidence type="ECO:0000313" key="7">
    <source>
        <dbReference type="Proteomes" id="UP000248090"/>
    </source>
</evidence>
<dbReference type="Proteomes" id="UP000248090">
    <property type="component" value="Unassembled WGS sequence"/>
</dbReference>
<name>A0ABX5LXF6_9GAMM</name>
<keyword evidence="7" id="KW-1185">Reference proteome</keyword>
<dbReference type="PANTHER" id="PTHR30537">
    <property type="entry name" value="HTH-TYPE TRANSCRIPTIONAL REGULATOR"/>
    <property type="match status" value="1"/>
</dbReference>
<comment type="caution">
    <text evidence="6">The sequence shown here is derived from an EMBL/GenBank/DDBJ whole genome shotgun (WGS) entry which is preliminary data.</text>
</comment>
<feature type="domain" description="HTH lysR-type" evidence="5">
    <location>
        <begin position="10"/>
        <end position="59"/>
    </location>
</feature>
<dbReference type="PROSITE" id="PS50931">
    <property type="entry name" value="HTH_LYSR"/>
    <property type="match status" value="1"/>
</dbReference>
<dbReference type="InterPro" id="IPR005119">
    <property type="entry name" value="LysR_subst-bd"/>
</dbReference>
<dbReference type="InterPro" id="IPR036388">
    <property type="entry name" value="WH-like_DNA-bd_sf"/>
</dbReference>